<evidence type="ECO:0000313" key="1">
    <source>
        <dbReference type="EMBL" id="AUZ95302.1"/>
    </source>
</evidence>
<dbReference type="Proteomes" id="UP000223025">
    <property type="component" value="Segment"/>
</dbReference>
<accession>A0A2L0V0E7</accession>
<organism evidence="1 2">
    <name type="scientific">Agrobacterium phage Atu_ph07</name>
    <dbReference type="NCBI Taxonomy" id="2024264"/>
    <lineage>
        <taxon>Viruses</taxon>
        <taxon>Duplodnaviria</taxon>
        <taxon>Heunggongvirae</taxon>
        <taxon>Uroviricota</taxon>
        <taxon>Caudoviricetes</taxon>
        <taxon>Polybotosvirus</taxon>
        <taxon>Polybotosvirus Atuph07</taxon>
    </lineage>
</organism>
<evidence type="ECO:0000313" key="2">
    <source>
        <dbReference type="Proteomes" id="UP000223025"/>
    </source>
</evidence>
<dbReference type="KEGG" id="vg:40088546"/>
<sequence>MTKTHSLTSPMYVIMIGDEFYAIDSSSGYPYQSPWISTAKNFGSAASAAKAANIDSISIFKNEILTPVKVTGIVYENVDTEIENAYQKELAELNRRYGKSS</sequence>
<keyword evidence="2" id="KW-1185">Reference proteome</keyword>
<protein>
    <submittedName>
        <fullName evidence="1">Uncharacterized protein</fullName>
    </submittedName>
</protein>
<dbReference type="RefSeq" id="YP_009612208.1">
    <property type="nucleotide sequence ID" value="NC_042013.1"/>
</dbReference>
<dbReference type="GeneID" id="40088546"/>
<name>A0A2L0V0E7_9CAUD</name>
<reference evidence="1 2" key="1">
    <citation type="submission" date="2017-06" db="EMBL/GenBank/DDBJ databases">
        <authorList>
            <person name="Kim H.J."/>
            <person name="Triplett B.A."/>
        </authorList>
    </citation>
    <scope>NUCLEOTIDE SEQUENCE [LARGE SCALE GENOMIC DNA]</scope>
</reference>
<dbReference type="EMBL" id="MF403008">
    <property type="protein sequence ID" value="AUZ95302.1"/>
    <property type="molecule type" value="Genomic_DNA"/>
</dbReference>
<proteinExistence type="predicted"/>